<dbReference type="InterPro" id="IPR003593">
    <property type="entry name" value="AAA+_ATPase"/>
</dbReference>
<accession>E1QSN3</accession>
<keyword evidence="5" id="KW-1133">Transmembrane helix</keyword>
<comment type="similarity">
    <text evidence="1">Belongs to the HerA family.</text>
</comment>
<dbReference type="GO" id="GO:0043139">
    <property type="term" value="F:5'-3' DNA helicase activity"/>
    <property type="evidence" value="ECO:0007669"/>
    <property type="project" value="UniProtKB-EC"/>
</dbReference>
<evidence type="ECO:0000256" key="2">
    <source>
        <dbReference type="ARBA" id="ARBA00034617"/>
    </source>
</evidence>
<feature type="transmembrane region" description="Helical" evidence="5">
    <location>
        <begin position="179"/>
        <end position="208"/>
    </location>
</feature>
<dbReference type="STRING" id="572478.Vdis_0137"/>
<dbReference type="eggNOG" id="arCOG00280">
    <property type="taxonomic scope" value="Archaea"/>
</dbReference>
<gene>
    <name evidence="7" type="ordered locus">Vdis_0137</name>
</gene>
<evidence type="ECO:0000313" key="7">
    <source>
        <dbReference type="EMBL" id="ADN49550.1"/>
    </source>
</evidence>
<dbReference type="RefSeq" id="WP_013335275.1">
    <property type="nucleotide sequence ID" value="NC_014537.1"/>
</dbReference>
<dbReference type="SUPFAM" id="SSF52540">
    <property type="entry name" value="P-loop containing nucleoside triphosphate hydrolases"/>
    <property type="match status" value="1"/>
</dbReference>
<dbReference type="PANTHER" id="PTHR42957">
    <property type="entry name" value="HELICASE MJ1565-RELATED"/>
    <property type="match status" value="1"/>
</dbReference>
<comment type="catalytic activity">
    <reaction evidence="4">
        <text>ATP + H2O = ADP + phosphate + H(+)</text>
        <dbReference type="Rhea" id="RHEA:13065"/>
        <dbReference type="ChEBI" id="CHEBI:15377"/>
        <dbReference type="ChEBI" id="CHEBI:15378"/>
        <dbReference type="ChEBI" id="CHEBI:30616"/>
        <dbReference type="ChEBI" id="CHEBI:43474"/>
        <dbReference type="ChEBI" id="CHEBI:456216"/>
        <dbReference type="EC" id="5.6.2.4"/>
    </reaction>
</comment>
<dbReference type="InterPro" id="IPR008571">
    <property type="entry name" value="HerA-like"/>
</dbReference>
<keyword evidence="5" id="KW-0812">Transmembrane</keyword>
<keyword evidence="8" id="KW-1185">Reference proteome</keyword>
<evidence type="ECO:0000256" key="1">
    <source>
        <dbReference type="ARBA" id="ARBA00007816"/>
    </source>
</evidence>
<dbReference type="AlphaFoldDB" id="E1QSN3"/>
<comment type="catalytic activity">
    <reaction evidence="2">
        <text>Couples ATP hydrolysis with the unwinding of duplex DNA by translocating in the 3'-5' direction.</text>
        <dbReference type="EC" id="5.6.2.4"/>
    </reaction>
</comment>
<organism evidence="7 8">
    <name type="scientific">Vulcanisaeta distributa (strain DSM 14429 / JCM 11212 / NBRC 100878 / IC-017)</name>
    <dbReference type="NCBI Taxonomy" id="572478"/>
    <lineage>
        <taxon>Archaea</taxon>
        <taxon>Thermoproteota</taxon>
        <taxon>Thermoprotei</taxon>
        <taxon>Thermoproteales</taxon>
        <taxon>Thermoproteaceae</taxon>
        <taxon>Vulcanisaeta</taxon>
    </lineage>
</organism>
<dbReference type="EMBL" id="CP002100">
    <property type="protein sequence ID" value="ADN49550.1"/>
    <property type="molecule type" value="Genomic_DNA"/>
</dbReference>
<dbReference type="InterPro" id="IPR027417">
    <property type="entry name" value="P-loop_NTPase"/>
</dbReference>
<dbReference type="SMART" id="SM00382">
    <property type="entry name" value="AAA"/>
    <property type="match status" value="1"/>
</dbReference>
<dbReference type="PANTHER" id="PTHR42957:SF1">
    <property type="entry name" value="HELICASE MJ1565-RELATED"/>
    <property type="match status" value="1"/>
</dbReference>
<name>E1QSN3_VULDI</name>
<feature type="transmembrane region" description="Helical" evidence="5">
    <location>
        <begin position="6"/>
        <end position="30"/>
    </location>
</feature>
<dbReference type="InterPro" id="IPR002789">
    <property type="entry name" value="HerA_central"/>
</dbReference>
<protein>
    <recommendedName>
        <fullName evidence="6">AAA+ ATPase domain-containing protein</fullName>
    </recommendedName>
</protein>
<evidence type="ECO:0000259" key="6">
    <source>
        <dbReference type="SMART" id="SM00382"/>
    </source>
</evidence>
<evidence type="ECO:0000256" key="5">
    <source>
        <dbReference type="SAM" id="Phobius"/>
    </source>
</evidence>
<evidence type="ECO:0000313" key="8">
    <source>
        <dbReference type="Proteomes" id="UP000006681"/>
    </source>
</evidence>
<dbReference type="Proteomes" id="UP000006681">
    <property type="component" value="Chromosome"/>
</dbReference>
<dbReference type="GeneID" id="9751054"/>
<evidence type="ECO:0000256" key="4">
    <source>
        <dbReference type="ARBA" id="ARBA00048988"/>
    </source>
</evidence>
<sequence>MPEIDPRIYLAILIGVIVMGIVYRPLILLLPLAMLYRDFREWLVESILTLIYPGLAPRLVLGEDYVYDARGRLMHVFYSAEPMFDISRLTGAQYVGLFDELIRRLNLGTNEAIAFIRLGGEKFIRLSRVVRGEDELQDFMNWLTARENLLRQYFVLRQLGGEELRRLVGFPTTPSKARLITALVTLLLASYLLFRVYGLITIAAIAAITVKSLGNYSVIRGGQFSVLRRRLATSNKIYTMPSDDDVRAVASAVANYLQNYALIISGNPEFRAVTSTRVAREYEKLVVQERGKALPAVSRWRVVLDRITQNAEEPVRVMILSDRDLPDTNMRMAWLRGQLPLWSMPTIDELSHDVAIVPIFHGGRLIAESSRARVRLGRDREGSELEIDLDALPSGHMLVVGPTGMGKTWTVSTILHRLMNSGIKALILDPHGEYLRIQGIEPIDVTRKFINFFELDGLTDVERVHRLITEFSILGIDAKPMLPDLRLIYSNGIYRDFFKAMEFLRAATDDDSVALALDRLMSHLRGAEVVPVSELLNNKALLFGSVRASPDVMAFMMGVVADHVYSHVMSMSIGEQLRQLLIIDEAYYLLNSPLAELLVRGVRKFGLGTVFITQTLTGIGSDVLQNIPLIIVLGGNDAYVASVSQALQLTSEDMKWLVTALPPHMQGLTTKALIITEPIKRLGIIELEPRIKEAQQ</sequence>
<reference evidence="7 8" key="1">
    <citation type="journal article" date="2010" name="Stand. Genomic Sci.">
        <title>Complete genome sequence of Vulcanisaeta distributa type strain (IC-017).</title>
        <authorList>
            <person name="Mavromatis K."/>
            <person name="Sikorski J."/>
            <person name="Pabst E."/>
            <person name="Teshima H."/>
            <person name="Lapidus A."/>
            <person name="Lucas S."/>
            <person name="Nolan M."/>
            <person name="Glavina Del Rio T."/>
            <person name="Cheng J.F."/>
            <person name="Bruce D."/>
            <person name="Goodwin L."/>
            <person name="Pitluck S."/>
            <person name="Liolios K."/>
            <person name="Ivanova N."/>
            <person name="Mikhailova N."/>
            <person name="Pati A."/>
            <person name="Chen A."/>
            <person name="Palaniappan K."/>
            <person name="Land M."/>
            <person name="Hauser L."/>
            <person name="Chang Y.J."/>
            <person name="Jeffries C.D."/>
            <person name="Rohde M."/>
            <person name="Spring S."/>
            <person name="Goker M."/>
            <person name="Wirth R."/>
            <person name="Woyke T."/>
            <person name="Bristow J."/>
            <person name="Eisen J.A."/>
            <person name="Markowitz V."/>
            <person name="Hugenholtz P."/>
            <person name="Klenk H.P."/>
            <person name="Kyrpides N.C."/>
        </authorList>
    </citation>
    <scope>NUCLEOTIDE SEQUENCE [LARGE SCALE GENOMIC DNA]</scope>
    <source>
        <strain evidence="8">DSM 14429 / JCM 11212 / NBRC 100878 / IC-017</strain>
    </source>
</reference>
<dbReference type="Pfam" id="PF01935">
    <property type="entry name" value="DUF87"/>
    <property type="match status" value="1"/>
</dbReference>
<feature type="domain" description="AAA+ ATPase" evidence="6">
    <location>
        <begin position="393"/>
        <end position="635"/>
    </location>
</feature>
<evidence type="ECO:0000256" key="3">
    <source>
        <dbReference type="ARBA" id="ARBA00048954"/>
    </source>
</evidence>
<proteinExistence type="inferred from homology"/>
<reference evidence="8" key="2">
    <citation type="journal article" date="2010" name="Stand. Genomic Sci.">
        <title>Complete genome sequence of Vulcanisaeta distributa type strain (IC-017T).</title>
        <authorList>
            <person name="Mavromatis K."/>
            <person name="Sikorski J."/>
            <person name="Pabst E."/>
            <person name="Teshima H."/>
            <person name="Lapidus A."/>
            <person name="Lucas S."/>
            <person name="Nolan M."/>
            <person name="Glavina Del Rio T."/>
            <person name="Cheng J."/>
            <person name="Bruce D."/>
            <person name="Goodwin L."/>
            <person name="Pitluck S."/>
            <person name="Liolios K."/>
            <person name="Ivanova N."/>
            <person name="Mikhailova N."/>
            <person name="Pati A."/>
            <person name="Chen A."/>
            <person name="Palaniappan K."/>
            <person name="Land M."/>
            <person name="Hauser L."/>
            <person name="Chang Y."/>
            <person name="Jeffries C."/>
            <person name="Rohde M."/>
            <person name="Spring S."/>
            <person name="Goker M."/>
            <person name="Wirth R."/>
            <person name="Woyke T."/>
            <person name="Bristow J."/>
            <person name="Eisen J."/>
            <person name="Markowitz V."/>
            <person name="Hugenholtz P."/>
            <person name="Klenk H."/>
            <person name="Kyrpides N."/>
        </authorList>
    </citation>
    <scope>NUCLEOTIDE SEQUENCE [LARGE SCALE GENOMIC DNA]</scope>
    <source>
        <strain evidence="8">DSM 14429 / JCM 11212 / NBRC 100878 / IC-017</strain>
    </source>
</reference>
<dbReference type="GO" id="GO:0043138">
    <property type="term" value="F:3'-5' DNA helicase activity"/>
    <property type="evidence" value="ECO:0007669"/>
    <property type="project" value="UniProtKB-EC"/>
</dbReference>
<dbReference type="HOGENOM" id="CLU_418993_0_0_2"/>
<keyword evidence="5" id="KW-0472">Membrane</keyword>
<dbReference type="KEGG" id="vdi:Vdis_0137"/>
<dbReference type="Gene3D" id="3.40.50.300">
    <property type="entry name" value="P-loop containing nucleotide triphosphate hydrolases"/>
    <property type="match status" value="2"/>
</dbReference>
<comment type="catalytic activity">
    <reaction evidence="3">
        <text>ATP + H2O = ADP + phosphate + H(+)</text>
        <dbReference type="Rhea" id="RHEA:13065"/>
        <dbReference type="ChEBI" id="CHEBI:15377"/>
        <dbReference type="ChEBI" id="CHEBI:15378"/>
        <dbReference type="ChEBI" id="CHEBI:30616"/>
        <dbReference type="ChEBI" id="CHEBI:43474"/>
        <dbReference type="ChEBI" id="CHEBI:456216"/>
        <dbReference type="EC" id="5.6.2.3"/>
    </reaction>
</comment>